<keyword evidence="5" id="KW-0521">NADP</keyword>
<dbReference type="InterPro" id="IPR020471">
    <property type="entry name" value="AKR"/>
</dbReference>
<comment type="cofactor">
    <cofactor evidence="1">
        <name>Mg(2+)</name>
        <dbReference type="ChEBI" id="CHEBI:18420"/>
    </cofactor>
</comment>
<dbReference type="Gene3D" id="3.30.390.10">
    <property type="entry name" value="Enolase-like, N-terminal domain"/>
    <property type="match status" value="1"/>
</dbReference>
<dbReference type="GeneID" id="73350773"/>
<evidence type="ECO:0000256" key="8">
    <source>
        <dbReference type="SAM" id="MobiDB-lite"/>
    </source>
</evidence>
<dbReference type="PANTHER" id="PTHR48080">
    <property type="entry name" value="D-GALACTONATE DEHYDRATASE-RELATED"/>
    <property type="match status" value="1"/>
</dbReference>
<dbReference type="SUPFAM" id="SSF51430">
    <property type="entry name" value="NAD(P)-linked oxidoreductase"/>
    <property type="match status" value="1"/>
</dbReference>
<evidence type="ECO:0000256" key="1">
    <source>
        <dbReference type="ARBA" id="ARBA00001946"/>
    </source>
</evidence>
<keyword evidence="4" id="KW-0460">Magnesium</keyword>
<dbReference type="GO" id="GO:0008869">
    <property type="term" value="F:galactonate dehydratase activity"/>
    <property type="evidence" value="ECO:0007669"/>
    <property type="project" value="InterPro"/>
</dbReference>
<dbReference type="GO" id="GO:0046872">
    <property type="term" value="F:metal ion binding"/>
    <property type="evidence" value="ECO:0007669"/>
    <property type="project" value="UniProtKB-KW"/>
</dbReference>
<dbReference type="RefSeq" id="XP_049152910.1">
    <property type="nucleotide sequence ID" value="XM_049295763.1"/>
</dbReference>
<dbReference type="GO" id="GO:0016491">
    <property type="term" value="F:oxidoreductase activity"/>
    <property type="evidence" value="ECO:0007669"/>
    <property type="project" value="UniProtKB-KW"/>
</dbReference>
<dbReference type="GO" id="GO:0009063">
    <property type="term" value="P:amino acid catabolic process"/>
    <property type="evidence" value="ECO:0007669"/>
    <property type="project" value="InterPro"/>
</dbReference>
<evidence type="ECO:0000256" key="3">
    <source>
        <dbReference type="ARBA" id="ARBA00022723"/>
    </source>
</evidence>
<dbReference type="Gene3D" id="3.20.20.120">
    <property type="entry name" value="Enolase-like C-terminal domain"/>
    <property type="match status" value="1"/>
</dbReference>
<evidence type="ECO:0000256" key="5">
    <source>
        <dbReference type="ARBA" id="ARBA00022857"/>
    </source>
</evidence>
<dbReference type="CDD" id="cd03325">
    <property type="entry name" value="D-galactonate_dehydratase"/>
    <property type="match status" value="1"/>
</dbReference>
<dbReference type="NCBIfam" id="NF010624">
    <property type="entry name" value="PRK14017.1"/>
    <property type="match status" value="1"/>
</dbReference>
<dbReference type="InterPro" id="IPR013342">
    <property type="entry name" value="Mandelate_racemase_C"/>
</dbReference>
<dbReference type="InterPro" id="IPR018170">
    <property type="entry name" value="Aldo/ket_reductase_CS"/>
</dbReference>
<dbReference type="SFLD" id="SFLDG00179">
    <property type="entry name" value="mandelate_racemase"/>
    <property type="match status" value="1"/>
</dbReference>
<dbReference type="SUPFAM" id="SSF51604">
    <property type="entry name" value="Enolase C-terminal domain-like"/>
    <property type="match status" value="1"/>
</dbReference>
<sequence length="968" mass="107708">MFFFPSPGLGAPRQSREGLVRWRSRGVMTRGWGQVAPKKTTERGTSRHHPVWTVSSNFSLKGFSYERVPAVGRRLAWREPCRVKWGERRREEKAGKRGLHKANSVTTDRVRHPSLSSPQLLTCSTTMTLAQSFKLLSGHEIPAVGLGTWQSKPNEVKNAVEHALKSGYRHIDAAAVYDNEKEVGEGLKASGVPRKDIFVTSKLWNTHHKAEDVETALDITLSDLQTDYVDLYLIHWPVSFNKKDDATRFPLHPVTEAVDVIDVPVIETWKAMEALVKKGKIRSIGVSNFTREKIEDLWDKAEIKPAVNQIEAHPYLQQPDLLAWSKEKGVVVTAYSPLANNIYNLPRAVDDPAIAELAKSLGKEPAQLIISWSVQRGTVVLPKSVTPSRIEKNFEVFELPKDVFEKINALDRKHRYNFPARLGQDIFGESDPETLKKAVETWRCNLNFIEPGIDLQSFRKPPMTSYTGDPAPPLHTLAIDSGGGVPNPARLIPPFSTAASSRVMPMFPSLTGEGYAIRRRIGRREAAEEAGRRGSGLQADFPVIQLRQAPLCGGNISSRLPQVSWLKRLSEPLRKFAYVIGSKTPVTMGKIAKMEYFRVPPRWLFVKITDEAGNVGWGEASLEGHTQAVEGCLDAWFERYSGMEADDIEHIWQMSWRTTFYRGGPVFMSALAGIDIALWDLKARKLGLPIWQLLGGKVRDKLKVYAWIGGDRPNDVEQQARARKEQGFKAVKMNGTEDLGWLDSPDALDAAVERVKAVKALGMDAGVDFHGRVHKPMAKQLAKALEPHRPLFIEEPLLSEHLGGIKEISHLTSIPIALGERLHSRWDVKPFLEAGCVDILQPDISHVGGISEMRRIAAMAEAYDVALAPHCPLGPIALAANAQVDFASPNFVIQEMSLGIHYNSTGQDLTSYTHNPEVWKVTDGYIDLLTGPGLGIEIDEAQVRELSKDAKAWVSPGFIGPGGEIREW</sequence>
<dbReference type="InterPro" id="IPR034593">
    <property type="entry name" value="DgoD-like"/>
</dbReference>
<reference evidence="10" key="1">
    <citation type="journal article" date="2021" name="Mol. Plant Microbe Interact.">
        <title>Complete Genome Sequence of the Plant-Pathogenic Fungus Colletotrichum lupini.</title>
        <authorList>
            <person name="Baroncelli R."/>
            <person name="Pensec F."/>
            <person name="Da Lio D."/>
            <person name="Boufleur T."/>
            <person name="Vicente I."/>
            <person name="Sarrocco S."/>
            <person name="Picot A."/>
            <person name="Baraldi E."/>
            <person name="Sukno S."/>
            <person name="Thon M."/>
            <person name="Le Floch G."/>
        </authorList>
    </citation>
    <scope>NUCLEOTIDE SEQUENCE</scope>
    <source>
        <strain evidence="10">IMI 504893</strain>
    </source>
</reference>
<evidence type="ECO:0000256" key="6">
    <source>
        <dbReference type="ARBA" id="ARBA00023002"/>
    </source>
</evidence>
<keyword evidence="6" id="KW-0560">Oxidoreductase</keyword>
<dbReference type="KEGG" id="clup:CLUP02_16845"/>
<gene>
    <name evidence="10" type="ORF">CLUP02_16845</name>
</gene>
<evidence type="ECO:0000259" key="9">
    <source>
        <dbReference type="SMART" id="SM00922"/>
    </source>
</evidence>
<dbReference type="InterPro" id="IPR013341">
    <property type="entry name" value="Mandelate_racemase_N_dom"/>
</dbReference>
<dbReference type="PROSITE" id="PS00908">
    <property type="entry name" value="MR_MLE_1"/>
    <property type="match status" value="1"/>
</dbReference>
<dbReference type="InterPro" id="IPR036812">
    <property type="entry name" value="NAD(P)_OxRdtase_dom_sf"/>
</dbReference>
<dbReference type="SUPFAM" id="SSF54826">
    <property type="entry name" value="Enolase N-terminal domain-like"/>
    <property type="match status" value="1"/>
</dbReference>
<evidence type="ECO:0000313" key="11">
    <source>
        <dbReference type="Proteomes" id="UP000830671"/>
    </source>
</evidence>
<dbReference type="EMBL" id="CP019481">
    <property type="protein sequence ID" value="UQC91311.1"/>
    <property type="molecule type" value="Genomic_DNA"/>
</dbReference>
<feature type="region of interest" description="Disordered" evidence="8">
    <location>
        <begin position="89"/>
        <end position="115"/>
    </location>
</feature>
<dbReference type="SFLD" id="SFLDF00003">
    <property type="entry name" value="D-galactonate_dehydratase"/>
    <property type="match status" value="1"/>
</dbReference>
<dbReference type="AlphaFoldDB" id="A0A9Q8WQ23"/>
<accession>A0A9Q8WQ23</accession>
<dbReference type="InterPro" id="IPR018110">
    <property type="entry name" value="Mandel_Rmase/mucon_lact_enz_CS"/>
</dbReference>
<dbReference type="FunFam" id="3.20.20.100:FF:000007">
    <property type="entry name" value="NAD(P)H-dependent D-xylose reductase xyl1"/>
    <property type="match status" value="1"/>
</dbReference>
<dbReference type="SMART" id="SM00922">
    <property type="entry name" value="MR_MLE"/>
    <property type="match status" value="1"/>
</dbReference>
<evidence type="ECO:0000256" key="4">
    <source>
        <dbReference type="ARBA" id="ARBA00022842"/>
    </source>
</evidence>
<dbReference type="SFLD" id="SFLDS00001">
    <property type="entry name" value="Enolase"/>
    <property type="match status" value="1"/>
</dbReference>
<proteinExistence type="inferred from homology"/>
<organism evidence="10 11">
    <name type="scientific">Colletotrichum lupini</name>
    <dbReference type="NCBI Taxonomy" id="145971"/>
    <lineage>
        <taxon>Eukaryota</taxon>
        <taxon>Fungi</taxon>
        <taxon>Dikarya</taxon>
        <taxon>Ascomycota</taxon>
        <taxon>Pezizomycotina</taxon>
        <taxon>Sordariomycetes</taxon>
        <taxon>Hypocreomycetidae</taxon>
        <taxon>Glomerellales</taxon>
        <taxon>Glomerellaceae</taxon>
        <taxon>Colletotrichum</taxon>
        <taxon>Colletotrichum acutatum species complex</taxon>
    </lineage>
</organism>
<dbReference type="Gene3D" id="3.20.20.100">
    <property type="entry name" value="NADP-dependent oxidoreductase domain"/>
    <property type="match status" value="1"/>
</dbReference>
<dbReference type="Pfam" id="PF02746">
    <property type="entry name" value="MR_MLE_N"/>
    <property type="match status" value="1"/>
</dbReference>
<evidence type="ECO:0000256" key="2">
    <source>
        <dbReference type="ARBA" id="ARBA00007905"/>
    </source>
</evidence>
<dbReference type="InterPro" id="IPR029017">
    <property type="entry name" value="Enolase-like_N"/>
</dbReference>
<dbReference type="InterPro" id="IPR023210">
    <property type="entry name" value="NADP_OxRdtase_dom"/>
</dbReference>
<dbReference type="GO" id="GO:0034194">
    <property type="term" value="P:D-galactonate catabolic process"/>
    <property type="evidence" value="ECO:0007669"/>
    <property type="project" value="InterPro"/>
</dbReference>
<dbReference type="Proteomes" id="UP000830671">
    <property type="component" value="Chromosome 9"/>
</dbReference>
<keyword evidence="11" id="KW-1185">Reference proteome</keyword>
<evidence type="ECO:0000313" key="10">
    <source>
        <dbReference type="EMBL" id="UQC91311.1"/>
    </source>
</evidence>
<dbReference type="PROSITE" id="PS00062">
    <property type="entry name" value="ALDOKETO_REDUCTASE_2"/>
    <property type="match status" value="1"/>
</dbReference>
<dbReference type="PROSITE" id="PS00798">
    <property type="entry name" value="ALDOKETO_REDUCTASE_1"/>
    <property type="match status" value="1"/>
</dbReference>
<name>A0A9Q8WQ23_9PEZI</name>
<dbReference type="PROSITE" id="PS00063">
    <property type="entry name" value="ALDOKETO_REDUCTASE_3"/>
    <property type="match status" value="1"/>
</dbReference>
<dbReference type="PRINTS" id="PR00069">
    <property type="entry name" value="ALDKETRDTASE"/>
</dbReference>
<protein>
    <submittedName>
        <fullName evidence="10">Mandelate racemase/muconate lactonizing enzyme domain-containing protein</fullName>
    </submittedName>
</protein>
<dbReference type="InterPro" id="IPR023592">
    <property type="entry name" value="Galactonate_deHydtase"/>
</dbReference>
<dbReference type="InterPro" id="IPR029065">
    <property type="entry name" value="Enolase_C-like"/>
</dbReference>
<keyword evidence="3" id="KW-0479">Metal-binding</keyword>
<evidence type="ECO:0000256" key="7">
    <source>
        <dbReference type="ARBA" id="ARBA00023239"/>
    </source>
</evidence>
<keyword evidence="7" id="KW-0456">Lyase</keyword>
<dbReference type="InterPro" id="IPR036849">
    <property type="entry name" value="Enolase-like_C_sf"/>
</dbReference>
<dbReference type="Pfam" id="PF00248">
    <property type="entry name" value="Aldo_ket_red"/>
    <property type="match status" value="1"/>
</dbReference>
<dbReference type="Pfam" id="PF13378">
    <property type="entry name" value="MR_MLE_C"/>
    <property type="match status" value="1"/>
</dbReference>
<dbReference type="PANTHER" id="PTHR48080:SF2">
    <property type="entry name" value="D-GALACTONATE DEHYDRATASE"/>
    <property type="match status" value="1"/>
</dbReference>
<dbReference type="CDD" id="cd19071">
    <property type="entry name" value="AKR_AKR1-5-like"/>
    <property type="match status" value="1"/>
</dbReference>
<comment type="similarity">
    <text evidence="2">Belongs to the aldo/keto reductase family.</text>
</comment>
<feature type="domain" description="Mandelate racemase/muconate lactonizing enzyme C-terminal" evidence="9">
    <location>
        <begin position="713"/>
        <end position="815"/>
    </location>
</feature>